<comment type="caution">
    <text evidence="1">The sequence shown here is derived from an EMBL/GenBank/DDBJ whole genome shotgun (WGS) entry which is preliminary data.</text>
</comment>
<dbReference type="Proteomes" id="UP000467841">
    <property type="component" value="Unassembled WGS sequence"/>
</dbReference>
<reference evidence="1" key="1">
    <citation type="submission" date="2020-01" db="EMBL/GenBank/DDBJ databases">
        <authorList>
            <person name="Mishra B."/>
        </authorList>
    </citation>
    <scope>NUCLEOTIDE SEQUENCE [LARGE SCALE GENOMIC DNA]</scope>
</reference>
<organism evidence="1 2">
    <name type="scientific">Microthlaspi erraticum</name>
    <dbReference type="NCBI Taxonomy" id="1685480"/>
    <lineage>
        <taxon>Eukaryota</taxon>
        <taxon>Viridiplantae</taxon>
        <taxon>Streptophyta</taxon>
        <taxon>Embryophyta</taxon>
        <taxon>Tracheophyta</taxon>
        <taxon>Spermatophyta</taxon>
        <taxon>Magnoliopsida</taxon>
        <taxon>eudicotyledons</taxon>
        <taxon>Gunneridae</taxon>
        <taxon>Pentapetalae</taxon>
        <taxon>rosids</taxon>
        <taxon>malvids</taxon>
        <taxon>Brassicales</taxon>
        <taxon>Brassicaceae</taxon>
        <taxon>Coluteocarpeae</taxon>
        <taxon>Microthlaspi</taxon>
    </lineage>
</organism>
<gene>
    <name evidence="1" type="ORF">MERR_LOCUS31998</name>
</gene>
<protein>
    <submittedName>
        <fullName evidence="1">Uncharacterized protein</fullName>
    </submittedName>
</protein>
<keyword evidence="2" id="KW-1185">Reference proteome</keyword>
<proteinExistence type="predicted"/>
<accession>A0A6D2JLZ6</accession>
<sequence>MQYRDFSSRADVTTSNKIAARLVKLAFAGFGYCCGVLTIDPVAKKLVIAEENILRDIQIQEEREAMD</sequence>
<evidence type="ECO:0000313" key="1">
    <source>
        <dbReference type="EMBL" id="CAA7044763.1"/>
    </source>
</evidence>
<dbReference type="AlphaFoldDB" id="A0A6D2JLZ6"/>
<name>A0A6D2JLZ6_9BRAS</name>
<evidence type="ECO:0000313" key="2">
    <source>
        <dbReference type="Proteomes" id="UP000467841"/>
    </source>
</evidence>
<dbReference type="EMBL" id="CACVBM020001307">
    <property type="protein sequence ID" value="CAA7044763.1"/>
    <property type="molecule type" value="Genomic_DNA"/>
</dbReference>